<accession>A0AAF0IIU1</accession>
<feature type="domain" description="C2H2-type" evidence="2">
    <location>
        <begin position="957"/>
        <end position="980"/>
    </location>
</feature>
<feature type="region of interest" description="Disordered" evidence="1">
    <location>
        <begin position="148"/>
        <end position="352"/>
    </location>
</feature>
<feature type="compositionally biased region" description="Low complexity" evidence="1">
    <location>
        <begin position="451"/>
        <end position="464"/>
    </location>
</feature>
<evidence type="ECO:0000256" key="1">
    <source>
        <dbReference type="SAM" id="MobiDB-lite"/>
    </source>
</evidence>
<feature type="compositionally biased region" description="Acidic residues" evidence="1">
    <location>
        <begin position="740"/>
        <end position="752"/>
    </location>
</feature>
<feature type="region of interest" description="Disordered" evidence="1">
    <location>
        <begin position="587"/>
        <end position="645"/>
    </location>
</feature>
<dbReference type="SMART" id="SM00355">
    <property type="entry name" value="ZnF_C2H2"/>
    <property type="match status" value="3"/>
</dbReference>
<feature type="region of interest" description="Disordered" evidence="1">
    <location>
        <begin position="662"/>
        <end position="752"/>
    </location>
</feature>
<feature type="compositionally biased region" description="Acidic residues" evidence="1">
    <location>
        <begin position="294"/>
        <end position="306"/>
    </location>
</feature>
<organism evidence="3 4">
    <name type="scientific">Emydomyces testavorans</name>
    <dbReference type="NCBI Taxonomy" id="2070801"/>
    <lineage>
        <taxon>Eukaryota</taxon>
        <taxon>Fungi</taxon>
        <taxon>Dikarya</taxon>
        <taxon>Ascomycota</taxon>
        <taxon>Pezizomycotina</taxon>
        <taxon>Eurotiomycetes</taxon>
        <taxon>Eurotiomycetidae</taxon>
        <taxon>Onygenales</taxon>
        <taxon>Nannizziopsiaceae</taxon>
        <taxon>Emydomyces</taxon>
    </lineage>
</organism>
<feature type="compositionally biased region" description="Polar residues" evidence="1">
    <location>
        <begin position="98"/>
        <end position="120"/>
    </location>
</feature>
<dbReference type="InterPro" id="IPR013087">
    <property type="entry name" value="Znf_C2H2_type"/>
</dbReference>
<feature type="compositionally biased region" description="Basic and acidic residues" evidence="1">
    <location>
        <begin position="498"/>
        <end position="511"/>
    </location>
</feature>
<dbReference type="EMBL" id="CP120628">
    <property type="protein sequence ID" value="WEW58483.1"/>
    <property type="molecule type" value="Genomic_DNA"/>
</dbReference>
<feature type="compositionally biased region" description="Polar residues" evidence="1">
    <location>
        <begin position="234"/>
        <end position="248"/>
    </location>
</feature>
<feature type="compositionally biased region" description="Polar residues" evidence="1">
    <location>
        <begin position="55"/>
        <end position="64"/>
    </location>
</feature>
<gene>
    <name evidence="3" type="ORF">PRK78_003951</name>
</gene>
<feature type="compositionally biased region" description="Acidic residues" evidence="1">
    <location>
        <begin position="436"/>
        <end position="447"/>
    </location>
</feature>
<feature type="compositionally biased region" description="Low complexity" evidence="1">
    <location>
        <begin position="85"/>
        <end position="97"/>
    </location>
</feature>
<feature type="region of interest" description="Disordered" evidence="1">
    <location>
        <begin position="399"/>
        <end position="511"/>
    </location>
</feature>
<keyword evidence="4" id="KW-1185">Reference proteome</keyword>
<dbReference type="InterPro" id="IPR058925">
    <property type="entry name" value="zf-C2H2_AcuF"/>
</dbReference>
<sequence length="1314" mass="142898">MSSVTSNLYKMDDDSSQLAAFKPNHYDDPFLSHPPNNDEQLIPIWDAHHLCADSTPDTHNTQQHLLHHPPVANPTKGLSPYDAYSRSGNPSGRSSPSFLSPESNAENGQSDLSNYSSPALENQLFGDDQSHLTMNSSEWEQLYLVSGVLDDAPPPPGKHGQHGDPGGQANRYSRENHLLSPVLTNTPSPTIFSQQPSGDLPANHDSHDATISPTSIISERQIEVPALRLPARATTPSSNPSETDSQSYPDHPPSPRVKISSYSRGDTPSRGDDTLSRQSKRRSTSSTYLAPEDSASDEAKDEENNGVDDRRGGTGASSSSPTLRAADGSWIRNPSTGLGGLDPSSRTKEHVPNLREITAQRELEEKNAVVQHWLFVSDASSEIEDNNLSGFRPQKKWRFTRRRRARSTGDSPAALRGGTSKHEFDDSTIPGPGVLIDEESETDDDDDSHTSDSSPPRSPSAIDSNGPRDSEDGYFPPMDNASISNEEPLPRQFIRARPWKDSPRNQRFGDMREQPFTSNAAIFRFLRRADNIETASRRATWGTLDVTEADVESILGNNSRFNSMRISDDSVREKFFKRSNILGHASKFLPKRSHSGAKRKHSLSTEQIQPSAESLETLKSSSGSSGLPQRKPSFTRRSKTPSNTGSALLEIGRQIASVGVGGPVELQPAKPTGPWNSLMKRSRSRSDVLKGLGSPNSGKFIPLMTASGGPPAPTVSSPSDEKSFASNVPAEQAPVKCDENDHDNDEDEEEVTDDKGIVMDFPVRVDLIVPTLEGFKTHVQQLNPRLEPALVERVGQEQLRRYKKLVELRLKHSQAVNRHGCTSGKHCFGQGGNATILPPRASPKDADSTFAPVQSATAGAANDDTNGAGDGAVTAALFPPGVPLPPVKRLPAEFECSLCFKVKKFQKPSDWTKHVHEDIQPFTCTFPECPEPKSFKRKADWVRHESERHRHLEWWACSLPDCTHVCHRKDNFVQHLVREHKMPEPKVKGGKGRVAKISKATLNAADDNSYGPDVEKVWDLVEKCRHVTTKQATEEACRFCGNVCNSWKKLTVHMAKHMEQIAMPVLNLVEQRTISPSTILSPVDDPGLSSTLTTPVDAYPGPIGGPRRLSSHSQRGRGKGRNGQPIVCGTAALLTEAFSIQQPPASAQQLQMYDALPTVPSNGPQPYSMPASPYALQPSFSQGNSPSLPGQSYRGAPQVQRHYGTGNMATYPPPFNAPPRPPGALEATDISELPYNMEVPGSAMGIGGGPIYASPIEHLPYGDALRPGGMEQGTLVEPKLYNTGAGGGTGYPMEPSGPAQGFAYAHAAGGPHPY</sequence>
<proteinExistence type="predicted"/>
<protein>
    <recommendedName>
        <fullName evidence="2">C2H2-type domain-containing protein</fullName>
    </recommendedName>
</protein>
<feature type="region of interest" description="Disordered" evidence="1">
    <location>
        <begin position="55"/>
        <end position="122"/>
    </location>
</feature>
<dbReference type="PROSITE" id="PS00028">
    <property type="entry name" value="ZINC_FINGER_C2H2_1"/>
    <property type="match status" value="1"/>
</dbReference>
<feature type="compositionally biased region" description="Polar residues" evidence="1">
    <location>
        <begin position="182"/>
        <end position="197"/>
    </location>
</feature>
<evidence type="ECO:0000313" key="3">
    <source>
        <dbReference type="EMBL" id="WEW58483.1"/>
    </source>
</evidence>
<dbReference type="Pfam" id="PF26082">
    <property type="entry name" value="zf-C2H2_AcuF"/>
    <property type="match status" value="1"/>
</dbReference>
<reference evidence="3" key="1">
    <citation type="submission" date="2023-03" db="EMBL/GenBank/DDBJ databases">
        <title>Emydomyces testavorans Genome Sequence.</title>
        <authorList>
            <person name="Hoyer L."/>
        </authorList>
    </citation>
    <scope>NUCLEOTIDE SEQUENCE</scope>
    <source>
        <strain evidence="3">16-2883</strain>
    </source>
</reference>
<name>A0AAF0IIU1_9EURO</name>
<evidence type="ECO:0000259" key="2">
    <source>
        <dbReference type="PROSITE" id="PS00028"/>
    </source>
</evidence>
<dbReference type="PANTHER" id="PTHR35391:SF3">
    <property type="entry name" value="FINGER DOMAIN PROTEIN, PUTATIVE (AFU_ORTHOLOGUE AFUA_8G04300)-RELATED"/>
    <property type="match status" value="1"/>
</dbReference>
<dbReference type="PANTHER" id="PTHR35391">
    <property type="entry name" value="C2H2-TYPE DOMAIN-CONTAINING PROTEIN-RELATED"/>
    <property type="match status" value="1"/>
</dbReference>
<evidence type="ECO:0000313" key="4">
    <source>
        <dbReference type="Proteomes" id="UP001219355"/>
    </source>
</evidence>
<dbReference type="Proteomes" id="UP001219355">
    <property type="component" value="Chromosome 2"/>
</dbReference>
<feature type="region of interest" description="Disordered" evidence="1">
    <location>
        <begin position="1093"/>
        <end position="1124"/>
    </location>
</feature>
<feature type="compositionally biased region" description="Basic residues" evidence="1">
    <location>
        <begin position="589"/>
        <end position="602"/>
    </location>
</feature>
<feature type="compositionally biased region" description="Polar residues" evidence="1">
    <location>
        <begin position="209"/>
        <end position="218"/>
    </location>
</feature>
<feature type="compositionally biased region" description="Polar residues" evidence="1">
    <location>
        <begin position="604"/>
        <end position="619"/>
    </location>
</feature>